<evidence type="ECO:0000256" key="5">
    <source>
        <dbReference type="RuleBase" id="RU610713"/>
    </source>
</evidence>
<evidence type="ECO:0000256" key="1">
    <source>
        <dbReference type="ARBA" id="ARBA00000251"/>
    </source>
</evidence>
<gene>
    <name evidence="6" type="primary">HYAL3</name>
    <name evidence="6" type="ORF">EYF80_027929</name>
</gene>
<accession>A0A4Z2HAJ8</accession>
<keyword evidence="5" id="KW-0378">Hydrolase</keyword>
<name>A0A4Z2HAJ8_9TELE</name>
<dbReference type="GO" id="GO:0005975">
    <property type="term" value="P:carbohydrate metabolic process"/>
    <property type="evidence" value="ECO:0007669"/>
    <property type="project" value="InterPro"/>
</dbReference>
<dbReference type="Gene3D" id="3.20.20.70">
    <property type="entry name" value="Aldolase class I"/>
    <property type="match status" value="2"/>
</dbReference>
<dbReference type="OrthoDB" id="5796153at2759"/>
<sequence length="104" mass="12112">MHLGNPPVKDETRRPFVVVWNMPTARCQQRLNVHLDLGRFDIVENRQQHQCGLLMDYTDTVLGPFVQSLRSDTKRCSLQICYGNGRGARRRLWLHGRLKSSHDL</sequence>
<evidence type="ECO:0000256" key="2">
    <source>
        <dbReference type="ARBA" id="ARBA00008871"/>
    </source>
</evidence>
<dbReference type="PANTHER" id="PTHR11769:SF19">
    <property type="entry name" value="HYALURONIDASE-3"/>
    <property type="match status" value="1"/>
</dbReference>
<evidence type="ECO:0000313" key="6">
    <source>
        <dbReference type="EMBL" id="TNN61812.1"/>
    </source>
</evidence>
<proteinExistence type="inferred from homology"/>
<keyword evidence="3" id="KW-1015">Disulfide bond</keyword>
<dbReference type="Proteomes" id="UP000314294">
    <property type="component" value="Unassembled WGS sequence"/>
</dbReference>
<dbReference type="GO" id="GO:0001669">
    <property type="term" value="C:acrosomal vesicle"/>
    <property type="evidence" value="ECO:0007669"/>
    <property type="project" value="TreeGrafter"/>
</dbReference>
<evidence type="ECO:0000256" key="4">
    <source>
        <dbReference type="ARBA" id="ARBA00023295"/>
    </source>
</evidence>
<dbReference type="InterPro" id="IPR013785">
    <property type="entry name" value="Aldolase_TIM"/>
</dbReference>
<keyword evidence="7" id="KW-1185">Reference proteome</keyword>
<evidence type="ECO:0000313" key="7">
    <source>
        <dbReference type="Proteomes" id="UP000314294"/>
    </source>
</evidence>
<comment type="catalytic activity">
    <reaction evidence="1 5">
        <text>Random hydrolysis of (1-&gt;4)-linkages between N-acetyl-beta-D-glucosamine and D-glucuronate residues in hyaluronate.</text>
        <dbReference type="EC" id="3.2.1.35"/>
    </reaction>
</comment>
<comment type="similarity">
    <text evidence="2 5">Belongs to the glycosyl hydrolase 56 family.</text>
</comment>
<dbReference type="InterPro" id="IPR018155">
    <property type="entry name" value="Hyaluronidase"/>
</dbReference>
<dbReference type="GO" id="GO:0004415">
    <property type="term" value="F:hyalurononglucosaminidase activity"/>
    <property type="evidence" value="ECO:0007669"/>
    <property type="project" value="UniProtKB-UniRule"/>
</dbReference>
<dbReference type="Pfam" id="PF01630">
    <property type="entry name" value="Glyco_hydro_56"/>
    <property type="match status" value="1"/>
</dbReference>
<protein>
    <recommendedName>
        <fullName evidence="5">Hyaluronidase</fullName>
        <ecNumber evidence="5">3.2.1.35</ecNumber>
    </recommendedName>
</protein>
<dbReference type="GO" id="GO:0030214">
    <property type="term" value="P:hyaluronan catabolic process"/>
    <property type="evidence" value="ECO:0007669"/>
    <property type="project" value="TreeGrafter"/>
</dbReference>
<evidence type="ECO:0000256" key="3">
    <source>
        <dbReference type="ARBA" id="ARBA00023157"/>
    </source>
</evidence>
<dbReference type="InterPro" id="IPR017853">
    <property type="entry name" value="GH"/>
</dbReference>
<organism evidence="6 7">
    <name type="scientific">Liparis tanakae</name>
    <name type="common">Tanaka's snailfish</name>
    <dbReference type="NCBI Taxonomy" id="230148"/>
    <lineage>
        <taxon>Eukaryota</taxon>
        <taxon>Metazoa</taxon>
        <taxon>Chordata</taxon>
        <taxon>Craniata</taxon>
        <taxon>Vertebrata</taxon>
        <taxon>Euteleostomi</taxon>
        <taxon>Actinopterygii</taxon>
        <taxon>Neopterygii</taxon>
        <taxon>Teleostei</taxon>
        <taxon>Neoteleostei</taxon>
        <taxon>Acanthomorphata</taxon>
        <taxon>Eupercaria</taxon>
        <taxon>Perciformes</taxon>
        <taxon>Cottioidei</taxon>
        <taxon>Cottales</taxon>
        <taxon>Liparidae</taxon>
        <taxon>Liparis</taxon>
    </lineage>
</organism>
<dbReference type="SUPFAM" id="SSF51445">
    <property type="entry name" value="(Trans)glycosidases"/>
    <property type="match status" value="1"/>
</dbReference>
<dbReference type="EC" id="3.2.1.35" evidence="5"/>
<keyword evidence="4 5" id="KW-0326">Glycosidase</keyword>
<dbReference type="PANTHER" id="PTHR11769">
    <property type="entry name" value="HYALURONIDASE"/>
    <property type="match status" value="1"/>
</dbReference>
<dbReference type="AlphaFoldDB" id="A0A4Z2HAJ8"/>
<reference evidence="6 7" key="1">
    <citation type="submission" date="2019-03" db="EMBL/GenBank/DDBJ databases">
        <title>First draft genome of Liparis tanakae, snailfish: a comprehensive survey of snailfish specific genes.</title>
        <authorList>
            <person name="Kim W."/>
            <person name="Song I."/>
            <person name="Jeong J.-H."/>
            <person name="Kim D."/>
            <person name="Kim S."/>
            <person name="Ryu S."/>
            <person name="Song J.Y."/>
            <person name="Lee S.K."/>
        </authorList>
    </citation>
    <scope>NUCLEOTIDE SEQUENCE [LARGE SCALE GENOMIC DNA]</scope>
    <source>
        <tissue evidence="6">Muscle</tissue>
    </source>
</reference>
<comment type="caution">
    <text evidence="6">The sequence shown here is derived from an EMBL/GenBank/DDBJ whole genome shotgun (WGS) entry which is preliminary data.</text>
</comment>
<dbReference type="EMBL" id="SRLO01000307">
    <property type="protein sequence ID" value="TNN61812.1"/>
    <property type="molecule type" value="Genomic_DNA"/>
</dbReference>